<organism evidence="3 4">
    <name type="scientific">Aristolochia fimbriata</name>
    <name type="common">White veined hardy Dutchman's pipe vine</name>
    <dbReference type="NCBI Taxonomy" id="158543"/>
    <lineage>
        <taxon>Eukaryota</taxon>
        <taxon>Viridiplantae</taxon>
        <taxon>Streptophyta</taxon>
        <taxon>Embryophyta</taxon>
        <taxon>Tracheophyta</taxon>
        <taxon>Spermatophyta</taxon>
        <taxon>Magnoliopsida</taxon>
        <taxon>Magnoliidae</taxon>
        <taxon>Piperales</taxon>
        <taxon>Aristolochiaceae</taxon>
        <taxon>Aristolochia</taxon>
    </lineage>
</organism>
<gene>
    <name evidence="3" type="ORF">H6P81_009648</name>
</gene>
<accession>A0AAV7ELL8</accession>
<feature type="chain" id="PRO_5043809610" evidence="2">
    <location>
        <begin position="30"/>
        <end position="88"/>
    </location>
</feature>
<evidence type="ECO:0000313" key="4">
    <source>
        <dbReference type="Proteomes" id="UP000825729"/>
    </source>
</evidence>
<dbReference type="AlphaFoldDB" id="A0AAV7ELL8"/>
<dbReference type="EMBL" id="JAINDJ010000004">
    <property type="protein sequence ID" value="KAG9449683.1"/>
    <property type="molecule type" value="Genomic_DNA"/>
</dbReference>
<feature type="signal peptide" evidence="2">
    <location>
        <begin position="1"/>
        <end position="29"/>
    </location>
</feature>
<keyword evidence="4" id="KW-1185">Reference proteome</keyword>
<sequence length="88" mass="9582">MSGRAFVLIFLFWALLTLITPTLVSWSSAARSNLESKANLEGSEQRARRMIAYAEMGPRRRGKTAAKPPVQAPAPSPAPIPYSKLIGN</sequence>
<dbReference type="PANTHER" id="PTHR38396">
    <property type="entry name" value="TRANSMEMBRANE PROTEIN"/>
    <property type="match status" value="1"/>
</dbReference>
<dbReference type="PANTHER" id="PTHR38396:SF1">
    <property type="entry name" value="TRANSMEMBRANE PROTEIN"/>
    <property type="match status" value="1"/>
</dbReference>
<dbReference type="Proteomes" id="UP000825729">
    <property type="component" value="Unassembled WGS sequence"/>
</dbReference>
<keyword evidence="2" id="KW-0732">Signal</keyword>
<feature type="compositionally biased region" description="Pro residues" evidence="1">
    <location>
        <begin position="70"/>
        <end position="80"/>
    </location>
</feature>
<proteinExistence type="predicted"/>
<evidence type="ECO:0000313" key="3">
    <source>
        <dbReference type="EMBL" id="KAG9449683.1"/>
    </source>
</evidence>
<evidence type="ECO:0000256" key="1">
    <source>
        <dbReference type="SAM" id="MobiDB-lite"/>
    </source>
</evidence>
<protein>
    <submittedName>
        <fullName evidence="3">Uncharacterized protein</fullName>
    </submittedName>
</protein>
<comment type="caution">
    <text evidence="3">The sequence shown here is derived from an EMBL/GenBank/DDBJ whole genome shotgun (WGS) entry which is preliminary data.</text>
</comment>
<reference evidence="3 4" key="1">
    <citation type="submission" date="2021-07" db="EMBL/GenBank/DDBJ databases">
        <title>The Aristolochia fimbriata genome: insights into angiosperm evolution, floral development and chemical biosynthesis.</title>
        <authorList>
            <person name="Jiao Y."/>
        </authorList>
    </citation>
    <scope>NUCLEOTIDE SEQUENCE [LARGE SCALE GENOMIC DNA]</scope>
    <source>
        <strain evidence="3">IBCAS-2021</strain>
        <tissue evidence="3">Leaf</tissue>
    </source>
</reference>
<evidence type="ECO:0000256" key="2">
    <source>
        <dbReference type="SAM" id="SignalP"/>
    </source>
</evidence>
<feature type="region of interest" description="Disordered" evidence="1">
    <location>
        <begin position="58"/>
        <end position="88"/>
    </location>
</feature>
<name>A0AAV7ELL8_ARIFI</name>